<dbReference type="PANTHER" id="PTHR23504">
    <property type="entry name" value="MAJOR FACILITATOR SUPERFAMILY DOMAIN-CONTAINING PROTEIN 10"/>
    <property type="match status" value="1"/>
</dbReference>
<evidence type="ECO:0000256" key="4">
    <source>
        <dbReference type="ARBA" id="ARBA00022989"/>
    </source>
</evidence>
<dbReference type="OrthoDB" id="419616at2759"/>
<feature type="transmembrane region" description="Helical" evidence="6">
    <location>
        <begin position="93"/>
        <end position="112"/>
    </location>
</feature>
<keyword evidence="8" id="KW-1185">Reference proteome</keyword>
<protein>
    <submittedName>
        <fullName evidence="7">MFS general substrate transporter</fullName>
    </submittedName>
</protein>
<feature type="transmembrane region" description="Helical" evidence="6">
    <location>
        <begin position="439"/>
        <end position="462"/>
    </location>
</feature>
<dbReference type="Proteomes" id="UP000799536">
    <property type="component" value="Unassembled WGS sequence"/>
</dbReference>
<dbReference type="SUPFAM" id="SSF103473">
    <property type="entry name" value="MFS general substrate transporter"/>
    <property type="match status" value="1"/>
</dbReference>
<feature type="transmembrane region" description="Helical" evidence="6">
    <location>
        <begin position="408"/>
        <end position="427"/>
    </location>
</feature>
<keyword evidence="5 6" id="KW-0472">Membrane</keyword>
<dbReference type="EMBL" id="ML993990">
    <property type="protein sequence ID" value="KAF2201124.1"/>
    <property type="molecule type" value="Genomic_DNA"/>
</dbReference>
<feature type="transmembrane region" description="Helical" evidence="6">
    <location>
        <begin position="183"/>
        <end position="201"/>
    </location>
</feature>
<name>A0A9P4JPY7_9PLEO</name>
<dbReference type="Gene3D" id="1.20.1250.20">
    <property type="entry name" value="MFS general substrate transporter like domains"/>
    <property type="match status" value="1"/>
</dbReference>
<evidence type="ECO:0000313" key="7">
    <source>
        <dbReference type="EMBL" id="KAF2201124.1"/>
    </source>
</evidence>
<gene>
    <name evidence="7" type="ORF">GQ43DRAFT_480989</name>
</gene>
<evidence type="ECO:0000256" key="2">
    <source>
        <dbReference type="ARBA" id="ARBA00022448"/>
    </source>
</evidence>
<dbReference type="GO" id="GO:0016020">
    <property type="term" value="C:membrane"/>
    <property type="evidence" value="ECO:0007669"/>
    <property type="project" value="UniProtKB-SubCell"/>
</dbReference>
<dbReference type="InterPro" id="IPR011701">
    <property type="entry name" value="MFS"/>
</dbReference>
<keyword evidence="3 6" id="KW-0812">Transmembrane</keyword>
<reference evidence="7" key="1">
    <citation type="journal article" date="2020" name="Stud. Mycol.">
        <title>101 Dothideomycetes genomes: a test case for predicting lifestyles and emergence of pathogens.</title>
        <authorList>
            <person name="Haridas S."/>
            <person name="Albert R."/>
            <person name="Binder M."/>
            <person name="Bloem J."/>
            <person name="Labutti K."/>
            <person name="Salamov A."/>
            <person name="Andreopoulos B."/>
            <person name="Baker S."/>
            <person name="Barry K."/>
            <person name="Bills G."/>
            <person name="Bluhm B."/>
            <person name="Cannon C."/>
            <person name="Castanera R."/>
            <person name="Culley D."/>
            <person name="Daum C."/>
            <person name="Ezra D."/>
            <person name="Gonzalez J."/>
            <person name="Henrissat B."/>
            <person name="Kuo A."/>
            <person name="Liang C."/>
            <person name="Lipzen A."/>
            <person name="Lutzoni F."/>
            <person name="Magnuson J."/>
            <person name="Mondo S."/>
            <person name="Nolan M."/>
            <person name="Ohm R."/>
            <person name="Pangilinan J."/>
            <person name="Park H.-J."/>
            <person name="Ramirez L."/>
            <person name="Alfaro M."/>
            <person name="Sun H."/>
            <person name="Tritt A."/>
            <person name="Yoshinaga Y."/>
            <person name="Zwiers L.-H."/>
            <person name="Turgeon B."/>
            <person name="Goodwin S."/>
            <person name="Spatafora J."/>
            <person name="Crous P."/>
            <person name="Grigoriev I."/>
        </authorList>
    </citation>
    <scope>NUCLEOTIDE SEQUENCE</scope>
    <source>
        <strain evidence="7">ATCC 74209</strain>
    </source>
</reference>
<evidence type="ECO:0000256" key="1">
    <source>
        <dbReference type="ARBA" id="ARBA00004141"/>
    </source>
</evidence>
<feature type="transmembrane region" description="Helical" evidence="6">
    <location>
        <begin position="221"/>
        <end position="242"/>
    </location>
</feature>
<dbReference type="InterPro" id="IPR036259">
    <property type="entry name" value="MFS_trans_sf"/>
</dbReference>
<dbReference type="Pfam" id="PF07690">
    <property type="entry name" value="MFS_1"/>
    <property type="match status" value="1"/>
</dbReference>
<sequence length="522" mass="56694">MLGFHRRTRSLIPVKDLAKYDQVALYEDEEMMIEEEEMELVVVSEINVKSKQMQRTLVYIIVLAEAIMASSLQPQLEMLISNHDLCGNLSTSYLRSILDCAYAFGGAAGLVWGYVSDRVGRRPVTLFGLFAMFFCCISMGFATDLISCTIFRFIAGIASSSIVVTSLTMLGDLSVDQSERVKNVARLPLIALCGSIGPIVQGMVSGSVNGSEGIWQRFPTLSSQIACGSLVFLIAVTAAIMLKETLPLNPTKPEATMDIENEKVAFLWSSDPEEPSISVVDFVRPDPISISQFMQAPSFLVLLSSFCLLSLHAATFDVLLPHLGHSSTQNGGMGIPCDWLGFTVLVVRLVAGSAILYAVPRVVEKHGLLKPYRSMSMLFPAVYAVAPLLVLVAACSSTLTAFVSTLAILIKHVLAGSTSVLVVILVLNTTPDAFSTGTVIGLMQVISLFKALAVAVSGASFYLTDEFSITMTNYFLWTSLALFGVMGAALAWFVRERPSVERDFPSEVLCWETCFDAEKGEI</sequence>
<dbReference type="PANTHER" id="PTHR23504:SF6">
    <property type="entry name" value="MULTIDRUG TRANSPORTER, PUTATIVE (AFU_ORTHOLOGUE AFUA_4G08740)-RELATED"/>
    <property type="match status" value="1"/>
</dbReference>
<proteinExistence type="predicted"/>
<feature type="transmembrane region" description="Helical" evidence="6">
    <location>
        <begin position="380"/>
        <end position="402"/>
    </location>
</feature>
<feature type="transmembrane region" description="Helical" evidence="6">
    <location>
        <begin position="124"/>
        <end position="143"/>
    </location>
</feature>
<keyword evidence="2" id="KW-0813">Transport</keyword>
<feature type="transmembrane region" description="Helical" evidence="6">
    <location>
        <begin position="56"/>
        <end position="73"/>
    </location>
</feature>
<evidence type="ECO:0000313" key="8">
    <source>
        <dbReference type="Proteomes" id="UP000799536"/>
    </source>
</evidence>
<evidence type="ECO:0000256" key="3">
    <source>
        <dbReference type="ARBA" id="ARBA00022692"/>
    </source>
</evidence>
<dbReference type="AlphaFoldDB" id="A0A9P4JPY7"/>
<comment type="caution">
    <text evidence="7">The sequence shown here is derived from an EMBL/GenBank/DDBJ whole genome shotgun (WGS) entry which is preliminary data.</text>
</comment>
<feature type="transmembrane region" description="Helical" evidence="6">
    <location>
        <begin position="299"/>
        <end position="319"/>
    </location>
</feature>
<feature type="transmembrane region" description="Helical" evidence="6">
    <location>
        <begin position="474"/>
        <end position="494"/>
    </location>
</feature>
<evidence type="ECO:0000256" key="5">
    <source>
        <dbReference type="ARBA" id="ARBA00023136"/>
    </source>
</evidence>
<accession>A0A9P4JPY7</accession>
<feature type="transmembrane region" description="Helical" evidence="6">
    <location>
        <begin position="339"/>
        <end position="359"/>
    </location>
</feature>
<dbReference type="GO" id="GO:0022857">
    <property type="term" value="F:transmembrane transporter activity"/>
    <property type="evidence" value="ECO:0007669"/>
    <property type="project" value="InterPro"/>
</dbReference>
<keyword evidence="4 6" id="KW-1133">Transmembrane helix</keyword>
<evidence type="ECO:0000256" key="6">
    <source>
        <dbReference type="SAM" id="Phobius"/>
    </source>
</evidence>
<feature type="transmembrane region" description="Helical" evidence="6">
    <location>
        <begin position="149"/>
        <end position="171"/>
    </location>
</feature>
<organism evidence="7 8">
    <name type="scientific">Delitschia confertaspora ATCC 74209</name>
    <dbReference type="NCBI Taxonomy" id="1513339"/>
    <lineage>
        <taxon>Eukaryota</taxon>
        <taxon>Fungi</taxon>
        <taxon>Dikarya</taxon>
        <taxon>Ascomycota</taxon>
        <taxon>Pezizomycotina</taxon>
        <taxon>Dothideomycetes</taxon>
        <taxon>Pleosporomycetidae</taxon>
        <taxon>Pleosporales</taxon>
        <taxon>Delitschiaceae</taxon>
        <taxon>Delitschia</taxon>
    </lineage>
</organism>
<comment type="subcellular location">
    <subcellularLocation>
        <location evidence="1">Membrane</location>
        <topology evidence="1">Multi-pass membrane protein</topology>
    </subcellularLocation>
</comment>